<evidence type="ECO:0000313" key="2">
    <source>
        <dbReference type="Proteomes" id="UP000032233"/>
    </source>
</evidence>
<dbReference type="InterPro" id="IPR002591">
    <property type="entry name" value="Phosphodiest/P_Trfase"/>
</dbReference>
<accession>A0A0D2GCQ8</accession>
<dbReference type="Pfam" id="PF01663">
    <property type="entry name" value="Phosphodiest"/>
    <property type="match status" value="1"/>
</dbReference>
<dbReference type="RefSeq" id="WP_044350266.1">
    <property type="nucleotide sequence ID" value="NZ_AZAC01000024.1"/>
</dbReference>
<dbReference type="STRING" id="1429043.X474_17670"/>
<dbReference type="PANTHER" id="PTHR10151:SF120">
    <property type="entry name" value="BIS(5'-ADENOSYL)-TRIPHOSPHATASE"/>
    <property type="match status" value="1"/>
</dbReference>
<dbReference type="SUPFAM" id="SSF53649">
    <property type="entry name" value="Alkaline phosphatase-like"/>
    <property type="match status" value="1"/>
</dbReference>
<evidence type="ECO:0008006" key="3">
    <source>
        <dbReference type="Google" id="ProtNLM"/>
    </source>
</evidence>
<keyword evidence="2" id="KW-1185">Reference proteome</keyword>
<dbReference type="Proteomes" id="UP000032233">
    <property type="component" value="Unassembled WGS sequence"/>
</dbReference>
<dbReference type="InterPro" id="IPR017850">
    <property type="entry name" value="Alkaline_phosphatase_core_sf"/>
</dbReference>
<name>A0A0D2GCQ8_9BACT</name>
<comment type="caution">
    <text evidence="1">The sequence shown here is derived from an EMBL/GenBank/DDBJ whole genome shotgun (WGS) entry which is preliminary data.</text>
</comment>
<sequence>MKFLKRLFQREQAEDRLFVLGLDGVPLTFLTKAAHSGVMPNLAGVLQRGVSIPLDSVVPTVSTVAWANYATGVNPGKHGVFGFVDRHPNPFSVHIPSSNDIKVPTLWEYLSRAGKMVGVVNLPLTYPPRRVNGFMVGGFLSPDLSKATYPVELAPKLMEKEYRIDVDTNLAFEDMDAFMADLHTTMTRRFVACFDLMRSFSWDIFHLHVMSTDRLNHFLWSDQILGTEEGNRDFFGFYQKLDSYLGELLEQLPDGCRLALVSDHGFASTRALVFLNQWLEENGYLHFGKGQKELLTMLPDSRAYSLVPGRVFVNLEGREERGTVPQGTEYEDLRQELIHRISGISHPETNEPLIRRVYRREELYSGPHLGKAADLIVEPNPGFDLKANLNVPAVLGPANLPGMHVREGAFVHLTGIKDPPKRETLPRLEDLTATIMELLNVATPPGLDGHSIL</sequence>
<dbReference type="EMBL" id="AZAC01000024">
    <property type="protein sequence ID" value="KIX12732.1"/>
    <property type="molecule type" value="Genomic_DNA"/>
</dbReference>
<dbReference type="PANTHER" id="PTHR10151">
    <property type="entry name" value="ECTONUCLEOTIDE PYROPHOSPHATASE/PHOSPHODIESTERASE"/>
    <property type="match status" value="1"/>
</dbReference>
<evidence type="ECO:0000313" key="1">
    <source>
        <dbReference type="EMBL" id="KIX12732.1"/>
    </source>
</evidence>
<protein>
    <recommendedName>
        <fullName evidence="3">Phosphodiesterase</fullName>
    </recommendedName>
</protein>
<gene>
    <name evidence="1" type="ORF">X474_17670</name>
</gene>
<dbReference type="GO" id="GO:0016787">
    <property type="term" value="F:hydrolase activity"/>
    <property type="evidence" value="ECO:0007669"/>
    <property type="project" value="UniProtKB-ARBA"/>
</dbReference>
<dbReference type="AlphaFoldDB" id="A0A0D2GCQ8"/>
<dbReference type="InParanoid" id="A0A0D2GCQ8"/>
<dbReference type="Gene3D" id="3.40.720.10">
    <property type="entry name" value="Alkaline Phosphatase, subunit A"/>
    <property type="match status" value="1"/>
</dbReference>
<reference evidence="1 2" key="1">
    <citation type="submission" date="2013-11" db="EMBL/GenBank/DDBJ databases">
        <title>Metagenomic analysis of a methanogenic consortium involved in long chain n-alkane degradation.</title>
        <authorList>
            <person name="Davidova I.A."/>
            <person name="Callaghan A.V."/>
            <person name="Wawrik B."/>
            <person name="Pruitt S."/>
            <person name="Marks C."/>
            <person name="Duncan K.E."/>
            <person name="Suflita J.M."/>
        </authorList>
    </citation>
    <scope>NUCLEOTIDE SEQUENCE [LARGE SCALE GENOMIC DNA]</scope>
    <source>
        <strain evidence="1 2">SPR</strain>
    </source>
</reference>
<dbReference type="OrthoDB" id="9771966at2"/>
<proteinExistence type="predicted"/>
<organism evidence="1 2">
    <name type="scientific">Dethiosulfatarculus sandiegensis</name>
    <dbReference type="NCBI Taxonomy" id="1429043"/>
    <lineage>
        <taxon>Bacteria</taxon>
        <taxon>Pseudomonadati</taxon>
        <taxon>Thermodesulfobacteriota</taxon>
        <taxon>Desulfarculia</taxon>
        <taxon>Desulfarculales</taxon>
        <taxon>Desulfarculaceae</taxon>
        <taxon>Dethiosulfatarculus</taxon>
    </lineage>
</organism>